<protein>
    <recommendedName>
        <fullName evidence="4">Subtilisin-like protein</fullName>
    </recommendedName>
</protein>
<dbReference type="AlphaFoldDB" id="A0A6A7B4P8"/>
<keyword evidence="1" id="KW-0732">Signal</keyword>
<dbReference type="SUPFAM" id="SSF52743">
    <property type="entry name" value="Subtilisin-like"/>
    <property type="match status" value="1"/>
</dbReference>
<evidence type="ECO:0000256" key="1">
    <source>
        <dbReference type="SAM" id="SignalP"/>
    </source>
</evidence>
<dbReference type="Gene3D" id="3.40.50.200">
    <property type="entry name" value="Peptidase S8/S53 domain"/>
    <property type="match status" value="1"/>
</dbReference>
<reference evidence="2" key="1">
    <citation type="submission" date="2020-01" db="EMBL/GenBank/DDBJ databases">
        <authorList>
            <consortium name="DOE Joint Genome Institute"/>
            <person name="Haridas S."/>
            <person name="Albert R."/>
            <person name="Binder M."/>
            <person name="Bloem J."/>
            <person name="Labutti K."/>
            <person name="Salamov A."/>
            <person name="Andreopoulos B."/>
            <person name="Baker S.E."/>
            <person name="Barry K."/>
            <person name="Bills G."/>
            <person name="Bluhm B.H."/>
            <person name="Cannon C."/>
            <person name="Castanera R."/>
            <person name="Culley D.E."/>
            <person name="Daum C."/>
            <person name="Ezra D."/>
            <person name="Gonzalez J.B."/>
            <person name="Henrissat B."/>
            <person name="Kuo A."/>
            <person name="Liang C."/>
            <person name="Lipzen A."/>
            <person name="Lutzoni F."/>
            <person name="Magnuson J."/>
            <person name="Mondo S."/>
            <person name="Nolan M."/>
            <person name="Ohm R."/>
            <person name="Pangilinan J."/>
            <person name="Park H.-J."/>
            <person name="Ramirez L."/>
            <person name="Alfaro M."/>
            <person name="Sun H."/>
            <person name="Tritt A."/>
            <person name="Yoshinaga Y."/>
            <person name="Zwiers L.-H."/>
            <person name="Turgeon B.G."/>
            <person name="Goodwin S.B."/>
            <person name="Spatafora J.W."/>
            <person name="Crous P.W."/>
            <person name="Grigoriev I.V."/>
        </authorList>
    </citation>
    <scope>NUCLEOTIDE SEQUENCE</scope>
    <source>
        <strain evidence="2">IPT5</strain>
    </source>
</reference>
<gene>
    <name evidence="2" type="ORF">T440DRAFT_518402</name>
</gene>
<dbReference type="OrthoDB" id="1896086at2759"/>
<dbReference type="Proteomes" id="UP000799423">
    <property type="component" value="Unassembled WGS sequence"/>
</dbReference>
<accession>A0A6A7B4P8</accession>
<organism evidence="2 3">
    <name type="scientific">Plenodomus tracheiphilus IPT5</name>
    <dbReference type="NCBI Taxonomy" id="1408161"/>
    <lineage>
        <taxon>Eukaryota</taxon>
        <taxon>Fungi</taxon>
        <taxon>Dikarya</taxon>
        <taxon>Ascomycota</taxon>
        <taxon>Pezizomycotina</taxon>
        <taxon>Dothideomycetes</taxon>
        <taxon>Pleosporomycetidae</taxon>
        <taxon>Pleosporales</taxon>
        <taxon>Pleosporineae</taxon>
        <taxon>Leptosphaeriaceae</taxon>
        <taxon>Plenodomus</taxon>
    </lineage>
</organism>
<evidence type="ECO:0000313" key="2">
    <source>
        <dbReference type="EMBL" id="KAF2850303.1"/>
    </source>
</evidence>
<dbReference type="EMBL" id="MU006307">
    <property type="protein sequence ID" value="KAF2850303.1"/>
    <property type="molecule type" value="Genomic_DNA"/>
</dbReference>
<name>A0A6A7B4P8_9PLEO</name>
<sequence length="529" mass="58276">MRLLLFVSGALPVLSVIASSFTSDDRRSKLGGPIQRRDALEYDVMANTSIDWQKTEEFLKTKVKPDTAFVQFKDFEDDSKVFGWYPLVLDDAAKAEVEKYEGVASVEISKNLTTFRAISASGLSQSSQDAFRMRARSSKLLTRAGDWVKQEHADDALKMASQYNGADFSKLTDFVHVPEPGKGSFVYVMGPGVRLHAVGEMRYEFHPPDDLPDKIEVLQTDLSKIMKQDRAKDGSKDAKQVTLVSVKMTVYELDFQVAFKKIIAHYDSNADGKDRSVIVIASSSEDTDTLENVKKLPQWLNNYEEPMKAVLEKEMPVINVGSANYEGEKSKFSQAGQVNVYAPGEKVVGMGSKDKDPVTDTGTSFGAPQVAGLIATYLSHELTRKQWDGKSGISCIEEITKYLVSDDSSWIRKSGSDTRMIWNGAKEEDHKNAGANGQSNPTSPAPKTKALSIILQNNIDFISNSFEWKFRLTDYGQSTVCHGDDVFGSGIGGEPAMIDSPPLPGGSYSFKIDNMDCEYKNDGTNAGAL</sequence>
<feature type="signal peptide" evidence="1">
    <location>
        <begin position="1"/>
        <end position="18"/>
    </location>
</feature>
<dbReference type="InterPro" id="IPR036852">
    <property type="entry name" value="Peptidase_S8/S53_dom_sf"/>
</dbReference>
<keyword evidence="3" id="KW-1185">Reference proteome</keyword>
<dbReference type="GO" id="GO:0006508">
    <property type="term" value="P:proteolysis"/>
    <property type="evidence" value="ECO:0007669"/>
    <property type="project" value="InterPro"/>
</dbReference>
<evidence type="ECO:0008006" key="4">
    <source>
        <dbReference type="Google" id="ProtNLM"/>
    </source>
</evidence>
<proteinExistence type="predicted"/>
<feature type="chain" id="PRO_5025524547" description="Subtilisin-like protein" evidence="1">
    <location>
        <begin position="19"/>
        <end position="529"/>
    </location>
</feature>
<evidence type="ECO:0000313" key="3">
    <source>
        <dbReference type="Proteomes" id="UP000799423"/>
    </source>
</evidence>
<dbReference type="GO" id="GO:0004252">
    <property type="term" value="F:serine-type endopeptidase activity"/>
    <property type="evidence" value="ECO:0007669"/>
    <property type="project" value="InterPro"/>
</dbReference>